<dbReference type="AlphaFoldDB" id="A0A059ZU67"/>
<comment type="function">
    <text evidence="12">Catalyzes the reversible conversion of 3-phosphohydroxypyruvate to phosphoserine and of 3-hydroxy-2-oxo-4-phosphonooxybutanoate to phosphohydroxythreonine.</text>
</comment>
<reference evidence="15 16" key="1">
    <citation type="journal article" date="2009" name="J. Bacteriol.">
        <title>Draft genome sequence of the extremely acidophilic bacterium Acidithiobacillus caldus ATCC 51756 reveals metabolic versatility in the genus Acidithiobacillus.</title>
        <authorList>
            <person name="Valdes J."/>
            <person name="Quatrini R."/>
            <person name="Hallberg K."/>
            <person name="Dopson M."/>
            <person name="Valenzuela P.D."/>
            <person name="Holmes D.S."/>
        </authorList>
    </citation>
    <scope>NUCLEOTIDE SEQUENCE [LARGE SCALE GENOMIC DNA]</scope>
    <source>
        <strain evidence="16">ATCC 51756 / DSM 8584 / KU</strain>
    </source>
</reference>
<evidence type="ECO:0000313" key="15">
    <source>
        <dbReference type="EMBL" id="AIA55023.1"/>
    </source>
</evidence>
<dbReference type="GO" id="GO:0004648">
    <property type="term" value="F:O-phospho-L-serine:2-oxoglutarate aminotransferase activity"/>
    <property type="evidence" value="ECO:0007669"/>
    <property type="project" value="UniProtKB-UniRule"/>
</dbReference>
<gene>
    <name evidence="12" type="primary">serC</name>
    <name evidence="15" type="ORF">Acaty_c1153</name>
</gene>
<dbReference type="GeneID" id="92931370"/>
<comment type="cofactor">
    <cofactor evidence="12">
        <name>pyridoxal 5'-phosphate</name>
        <dbReference type="ChEBI" id="CHEBI:597326"/>
    </cofactor>
    <text evidence="12">Binds 1 pyridoxal phosphate per subunit.</text>
</comment>
<keyword evidence="4 12" id="KW-0032">Aminotransferase</keyword>
<evidence type="ECO:0000313" key="16">
    <source>
        <dbReference type="Proteomes" id="UP000005522"/>
    </source>
</evidence>
<dbReference type="NCBIfam" id="TIGR01364">
    <property type="entry name" value="serC_1"/>
    <property type="match status" value="1"/>
</dbReference>
<dbReference type="InterPro" id="IPR015422">
    <property type="entry name" value="PyrdxlP-dep_Trfase_small"/>
</dbReference>
<feature type="binding site" evidence="12">
    <location>
        <position position="194"/>
    </location>
    <ligand>
        <name>pyridoxal 5'-phosphate</name>
        <dbReference type="ChEBI" id="CHEBI:597326"/>
    </ligand>
</feature>
<comment type="subcellular location">
    <subcellularLocation>
        <location evidence="12">Cytoplasm</location>
    </subcellularLocation>
</comment>
<organism evidence="15 16">
    <name type="scientific">Acidithiobacillus caldus (strain ATCC 51756 / DSM 8584 / KU)</name>
    <dbReference type="NCBI Taxonomy" id="637389"/>
    <lineage>
        <taxon>Bacteria</taxon>
        <taxon>Pseudomonadati</taxon>
        <taxon>Pseudomonadota</taxon>
        <taxon>Acidithiobacillia</taxon>
        <taxon>Acidithiobacillales</taxon>
        <taxon>Acidithiobacillaceae</taxon>
        <taxon>Acidithiobacillus</taxon>
    </lineage>
</organism>
<dbReference type="Gene3D" id="3.40.640.10">
    <property type="entry name" value="Type I PLP-dependent aspartate aminotransferase-like (Major domain)"/>
    <property type="match status" value="1"/>
</dbReference>
<dbReference type="EMBL" id="CP005986">
    <property type="protein sequence ID" value="AIA55023.1"/>
    <property type="molecule type" value="Genomic_DNA"/>
</dbReference>
<proteinExistence type="inferred from homology"/>
<dbReference type="FunFam" id="3.90.1150.10:FF:000006">
    <property type="entry name" value="Phosphoserine aminotransferase"/>
    <property type="match status" value="1"/>
</dbReference>
<dbReference type="KEGG" id="acz:Acaty_c1153"/>
<feature type="domain" description="Aminotransferase class V" evidence="14">
    <location>
        <begin position="5"/>
        <end position="348"/>
    </location>
</feature>
<dbReference type="GO" id="GO:0030170">
    <property type="term" value="F:pyridoxal phosphate binding"/>
    <property type="evidence" value="ECO:0007669"/>
    <property type="project" value="UniProtKB-UniRule"/>
</dbReference>
<dbReference type="Gene3D" id="3.90.1150.10">
    <property type="entry name" value="Aspartate Aminotransferase, domain 1"/>
    <property type="match status" value="1"/>
</dbReference>
<dbReference type="InterPro" id="IPR015424">
    <property type="entry name" value="PyrdxlP-dep_Trfase"/>
</dbReference>
<evidence type="ECO:0000256" key="3">
    <source>
        <dbReference type="ARBA" id="ARBA00006904"/>
    </source>
</evidence>
<evidence type="ECO:0000256" key="12">
    <source>
        <dbReference type="HAMAP-Rule" id="MF_00160"/>
    </source>
</evidence>
<dbReference type="eggNOG" id="COG1932">
    <property type="taxonomic scope" value="Bacteria"/>
</dbReference>
<dbReference type="Proteomes" id="UP000005522">
    <property type="component" value="Chromosome"/>
</dbReference>
<dbReference type="InterPro" id="IPR000192">
    <property type="entry name" value="Aminotrans_V_dom"/>
</dbReference>
<keyword evidence="8 12" id="KW-0664">Pyridoxine biosynthesis</keyword>
<dbReference type="InterPro" id="IPR015421">
    <property type="entry name" value="PyrdxlP-dep_Trfase_major"/>
</dbReference>
<comment type="pathway">
    <text evidence="2 12 13">Amino-acid biosynthesis; L-serine biosynthesis; L-serine from 3-phospho-D-glycerate: step 2/3.</text>
</comment>
<dbReference type="PANTHER" id="PTHR43247:SF1">
    <property type="entry name" value="PHOSPHOSERINE AMINOTRANSFERASE"/>
    <property type="match status" value="1"/>
</dbReference>
<comment type="pathway">
    <text evidence="1 12">Cofactor biosynthesis; pyridoxine 5'-phosphate biosynthesis; pyridoxine 5'-phosphate from D-erythrose 4-phosphate: step 3/5.</text>
</comment>
<comment type="catalytic activity">
    <reaction evidence="11 12 13">
        <text>O-phospho-L-serine + 2-oxoglutarate = 3-phosphooxypyruvate + L-glutamate</text>
        <dbReference type="Rhea" id="RHEA:14329"/>
        <dbReference type="ChEBI" id="CHEBI:16810"/>
        <dbReference type="ChEBI" id="CHEBI:18110"/>
        <dbReference type="ChEBI" id="CHEBI:29985"/>
        <dbReference type="ChEBI" id="CHEBI:57524"/>
        <dbReference type="EC" id="2.6.1.52"/>
    </reaction>
</comment>
<dbReference type="UniPathway" id="UPA00135">
    <property type="reaction ID" value="UER00197"/>
</dbReference>
<dbReference type="GO" id="GO:0005737">
    <property type="term" value="C:cytoplasm"/>
    <property type="evidence" value="ECO:0007669"/>
    <property type="project" value="UniProtKB-SubCell"/>
</dbReference>
<dbReference type="EC" id="2.6.1.52" evidence="12"/>
<dbReference type="HAMAP" id="MF_00160">
    <property type="entry name" value="SerC_aminotrans_5"/>
    <property type="match status" value="1"/>
</dbReference>
<feature type="binding site" evidence="12">
    <location>
        <position position="151"/>
    </location>
    <ligand>
        <name>pyridoxal 5'-phosphate</name>
        <dbReference type="ChEBI" id="CHEBI:597326"/>
    </ligand>
</feature>
<evidence type="ECO:0000256" key="10">
    <source>
        <dbReference type="ARBA" id="ARBA00047630"/>
    </source>
</evidence>
<dbReference type="SUPFAM" id="SSF53383">
    <property type="entry name" value="PLP-dependent transferases"/>
    <property type="match status" value="1"/>
</dbReference>
<feature type="modified residue" description="N6-(pyridoxal phosphate)lysine" evidence="12">
    <location>
        <position position="195"/>
    </location>
</feature>
<evidence type="ECO:0000256" key="9">
    <source>
        <dbReference type="ARBA" id="ARBA00023299"/>
    </source>
</evidence>
<dbReference type="InterPro" id="IPR022278">
    <property type="entry name" value="Pser_aminoTfrase"/>
</dbReference>
<dbReference type="HOGENOM" id="CLU_034866_0_2_6"/>
<dbReference type="FunFam" id="3.40.640.10:FF:000010">
    <property type="entry name" value="Phosphoserine aminotransferase"/>
    <property type="match status" value="1"/>
</dbReference>
<evidence type="ECO:0000256" key="11">
    <source>
        <dbReference type="ARBA" id="ARBA00049007"/>
    </source>
</evidence>
<dbReference type="PIRSF" id="PIRSF000525">
    <property type="entry name" value="SerC"/>
    <property type="match status" value="1"/>
</dbReference>
<dbReference type="UniPathway" id="UPA00244">
    <property type="reaction ID" value="UER00311"/>
</dbReference>
<feature type="binding site" evidence="12">
    <location>
        <position position="171"/>
    </location>
    <ligand>
        <name>pyridoxal 5'-phosphate</name>
        <dbReference type="ChEBI" id="CHEBI:597326"/>
    </ligand>
</feature>
<dbReference type="Pfam" id="PF00266">
    <property type="entry name" value="Aminotran_5"/>
    <property type="match status" value="1"/>
</dbReference>
<feature type="binding site" evidence="12">
    <location>
        <begin position="77"/>
        <end position="78"/>
    </location>
    <ligand>
        <name>pyridoxal 5'-phosphate</name>
        <dbReference type="ChEBI" id="CHEBI:597326"/>
    </ligand>
</feature>
<keyword evidence="9 12" id="KW-0718">Serine biosynthesis</keyword>
<evidence type="ECO:0000256" key="4">
    <source>
        <dbReference type="ARBA" id="ARBA00022576"/>
    </source>
</evidence>
<evidence type="ECO:0000256" key="6">
    <source>
        <dbReference type="ARBA" id="ARBA00022679"/>
    </source>
</evidence>
<dbReference type="NCBIfam" id="NF003764">
    <property type="entry name" value="PRK05355.1"/>
    <property type="match status" value="1"/>
</dbReference>
<dbReference type="InterPro" id="IPR020578">
    <property type="entry name" value="Aminotrans_V_PyrdxlP_BS"/>
</dbReference>
<sequence length="360" mass="39644">MSRRIFNFGAGPALLPAPVMARVQEELRDWHGSGMSVMEMSHRGKEYQGIIQQAEQDLRDLLAIPDQYRVLFLQGGASLQFAMVPLNLLAGRTAAYVETGVWSRKASQEARRFGQVEIAASNSDGAAEVPPQEQWRLPRDCAYLHIAGNETIDGIEFDFVPELGDIPLVSDASSHLLSRPLPVERFGLIYAGAQKNVGPAGLTLVIVREDLLGRADPHTPTMLDYAVHAREHSMYNTPATFAIYVAGLVFQWLKDLGGLTAMEKINMAKAERLYGAIDDSGGFYRNSVAPRNRSRMNVPFFLHDAALDPLFLEEAQAAGLLQLKGHRLLGGMRASIYNAMPLEGVETLVAFLRDFAARHG</sequence>
<accession>A0A059ZU67</accession>
<dbReference type="PROSITE" id="PS00595">
    <property type="entry name" value="AA_TRANSFER_CLASS_5"/>
    <property type="match status" value="1"/>
</dbReference>
<keyword evidence="6 12" id="KW-0808">Transferase</keyword>
<evidence type="ECO:0000256" key="1">
    <source>
        <dbReference type="ARBA" id="ARBA00004915"/>
    </source>
</evidence>
<protein>
    <recommendedName>
        <fullName evidence="12">Phosphoserine aminotransferase</fullName>
        <ecNumber evidence="12">2.6.1.52</ecNumber>
    </recommendedName>
    <alternativeName>
        <fullName evidence="12">Phosphohydroxythreonine aminotransferase</fullName>
        <shortName evidence="12">PSAT</shortName>
    </alternativeName>
</protein>
<comment type="caution">
    <text evidence="12">Lacks conserved residue(s) required for the propagation of feature annotation.</text>
</comment>
<keyword evidence="5 12" id="KW-0028">Amino-acid biosynthesis</keyword>
<feature type="binding site" evidence="12">
    <location>
        <position position="43"/>
    </location>
    <ligand>
        <name>L-glutamate</name>
        <dbReference type="ChEBI" id="CHEBI:29985"/>
    </ligand>
</feature>
<keyword evidence="7 12" id="KW-0663">Pyridoxal phosphate</keyword>
<dbReference type="PANTHER" id="PTHR43247">
    <property type="entry name" value="PHOSPHOSERINE AMINOTRANSFERASE"/>
    <property type="match status" value="1"/>
</dbReference>
<comment type="catalytic activity">
    <reaction evidence="10 12">
        <text>4-(phosphooxy)-L-threonine + 2-oxoglutarate = (R)-3-hydroxy-2-oxo-4-phosphooxybutanoate + L-glutamate</text>
        <dbReference type="Rhea" id="RHEA:16573"/>
        <dbReference type="ChEBI" id="CHEBI:16810"/>
        <dbReference type="ChEBI" id="CHEBI:29985"/>
        <dbReference type="ChEBI" id="CHEBI:58452"/>
        <dbReference type="ChEBI" id="CHEBI:58538"/>
        <dbReference type="EC" id="2.6.1.52"/>
    </reaction>
</comment>
<name>A0A059ZU67_ACICK</name>
<evidence type="ECO:0000256" key="5">
    <source>
        <dbReference type="ARBA" id="ARBA00022605"/>
    </source>
</evidence>
<keyword evidence="12" id="KW-0963">Cytoplasm</keyword>
<evidence type="ECO:0000256" key="7">
    <source>
        <dbReference type="ARBA" id="ARBA00022898"/>
    </source>
</evidence>
<comment type="subunit">
    <text evidence="12">Homodimer.</text>
</comment>
<evidence type="ECO:0000256" key="13">
    <source>
        <dbReference type="RuleBase" id="RU004505"/>
    </source>
</evidence>
<dbReference type="GO" id="GO:0008615">
    <property type="term" value="P:pyridoxine biosynthetic process"/>
    <property type="evidence" value="ECO:0007669"/>
    <property type="project" value="UniProtKB-UniRule"/>
</dbReference>
<feature type="binding site" evidence="12">
    <location>
        <position position="102"/>
    </location>
    <ligand>
        <name>pyridoxal 5'-phosphate</name>
        <dbReference type="ChEBI" id="CHEBI:597326"/>
    </ligand>
</feature>
<evidence type="ECO:0000259" key="14">
    <source>
        <dbReference type="Pfam" id="PF00266"/>
    </source>
</evidence>
<dbReference type="CDD" id="cd00611">
    <property type="entry name" value="PSAT_like"/>
    <property type="match status" value="1"/>
</dbReference>
<evidence type="ECO:0000256" key="2">
    <source>
        <dbReference type="ARBA" id="ARBA00005099"/>
    </source>
</evidence>
<dbReference type="GO" id="GO:0006564">
    <property type="term" value="P:L-serine biosynthetic process"/>
    <property type="evidence" value="ECO:0007669"/>
    <property type="project" value="UniProtKB-UniRule"/>
</dbReference>
<feature type="binding site" evidence="12">
    <location>
        <begin position="236"/>
        <end position="237"/>
    </location>
    <ligand>
        <name>pyridoxal 5'-phosphate</name>
        <dbReference type="ChEBI" id="CHEBI:597326"/>
    </ligand>
</feature>
<comment type="similarity">
    <text evidence="3 12">Belongs to the class-V pyridoxal-phosphate-dependent aminotransferase family. SerC subfamily.</text>
</comment>
<dbReference type="RefSeq" id="WP_004871798.1">
    <property type="nucleotide sequence ID" value="NZ_CP005986.1"/>
</dbReference>
<evidence type="ECO:0000256" key="8">
    <source>
        <dbReference type="ARBA" id="ARBA00023096"/>
    </source>
</evidence>